<evidence type="ECO:0000259" key="4">
    <source>
        <dbReference type="PROSITE" id="PS51165"/>
    </source>
</evidence>
<keyword evidence="3" id="KW-0694">RNA-binding</keyword>
<dbReference type="InterPro" id="IPR053943">
    <property type="entry name" value="RlmKL-like_Mtase_CS"/>
</dbReference>
<dbReference type="PANTHER" id="PTHR47313:SF1">
    <property type="entry name" value="RIBOSOMAL RNA LARGE SUBUNIT METHYLTRANSFERASE K_L"/>
    <property type="match status" value="1"/>
</dbReference>
<evidence type="ECO:0000256" key="3">
    <source>
        <dbReference type="PROSITE-ProRule" id="PRU00529"/>
    </source>
</evidence>
<gene>
    <name evidence="5" type="ORF">ADN01_00260</name>
</gene>
<keyword evidence="2" id="KW-0808">Transferase</keyword>
<dbReference type="Gene3D" id="3.40.50.150">
    <property type="entry name" value="Vaccinia Virus protein VP39"/>
    <property type="match status" value="1"/>
</dbReference>
<dbReference type="Pfam" id="PF02926">
    <property type="entry name" value="THUMP"/>
    <property type="match status" value="1"/>
</dbReference>
<dbReference type="InterPro" id="IPR000241">
    <property type="entry name" value="RlmKL-like_Mtase"/>
</dbReference>
<dbReference type="Pfam" id="PF01170">
    <property type="entry name" value="UPF0020"/>
    <property type="match status" value="1"/>
</dbReference>
<name>A0A0P6YDX6_9CHLR</name>
<dbReference type="OrthoDB" id="9809404at2"/>
<dbReference type="InterPro" id="IPR002052">
    <property type="entry name" value="DNA_methylase_N6_adenine_CS"/>
</dbReference>
<sequence length="390" mass="41836">MDPLRLFIVTAPGVEAFTAQELAACGLAVQPGSAQPAAQGGEETGGITLLGDLAAIYRANLHLRTASRVLVRMGEFHATAFSELRKKASRLPWGQFLRPGVPLAVRATCHHSRLYHSDAVAERVAGAISDALGRPSLWARADEDAPEPPQLIIARLVNDQVTLSLDSSGAHLHRRGYRLATAKAPLRETLAAAVLLASGWDGRSPLLDPFCGSGTILIEAALLARRMAPGKHRRFAFQNWVNDDARLWKSLLDEANAQEIPCPALLQGSDRDAGAVQSAQANAERAGVAEDLQLSCLAVSALNAPAGPGWVVTNPPYGQRISSSADLRNLYARFGQVLREQCPGWQAAILCNSETLVHQTRLAYEKGIPFVNGGLPVHLTRARVPHKSHS</sequence>
<dbReference type="Gene3D" id="3.30.2130.30">
    <property type="match status" value="1"/>
</dbReference>
<dbReference type="STRING" id="229921.ADN01_00260"/>
<dbReference type="GO" id="GO:0008990">
    <property type="term" value="F:rRNA (guanine-N2-)-methyltransferase activity"/>
    <property type="evidence" value="ECO:0007669"/>
    <property type="project" value="TreeGrafter"/>
</dbReference>
<evidence type="ECO:0000256" key="2">
    <source>
        <dbReference type="ARBA" id="ARBA00022679"/>
    </source>
</evidence>
<dbReference type="PROSITE" id="PS51165">
    <property type="entry name" value="THUMP"/>
    <property type="match status" value="1"/>
</dbReference>
<dbReference type="PATRIC" id="fig|229921.5.peg.3417"/>
<dbReference type="Proteomes" id="UP000050501">
    <property type="component" value="Unassembled WGS sequence"/>
</dbReference>
<dbReference type="GO" id="GO:0070043">
    <property type="term" value="F:rRNA (guanine-N7-)-methyltransferase activity"/>
    <property type="evidence" value="ECO:0007669"/>
    <property type="project" value="TreeGrafter"/>
</dbReference>
<evidence type="ECO:0000256" key="1">
    <source>
        <dbReference type="ARBA" id="ARBA00022603"/>
    </source>
</evidence>
<dbReference type="Pfam" id="PF22020">
    <property type="entry name" value="RlmL_1st"/>
    <property type="match status" value="1"/>
</dbReference>
<dbReference type="PROSITE" id="PS01261">
    <property type="entry name" value="UPF0020"/>
    <property type="match status" value="1"/>
</dbReference>
<dbReference type="RefSeq" id="WP_062417971.1">
    <property type="nucleotide sequence ID" value="NZ_DF967974.1"/>
</dbReference>
<dbReference type="PANTHER" id="PTHR47313">
    <property type="entry name" value="RIBOSOMAL RNA LARGE SUBUNIT METHYLTRANSFERASE K/L"/>
    <property type="match status" value="1"/>
</dbReference>
<reference evidence="5 6" key="1">
    <citation type="submission" date="2015-07" db="EMBL/GenBank/DDBJ databases">
        <title>Genome sequence of Levilinea saccharolytica DSM 16555.</title>
        <authorList>
            <person name="Hemp J."/>
            <person name="Ward L.M."/>
            <person name="Pace L.A."/>
            <person name="Fischer W.W."/>
        </authorList>
    </citation>
    <scope>NUCLEOTIDE SEQUENCE [LARGE SCALE GENOMIC DNA]</scope>
    <source>
        <strain evidence="5 6">KIBI-1</strain>
    </source>
</reference>
<comment type="caution">
    <text evidence="5">The sequence shown here is derived from an EMBL/GenBank/DDBJ whole genome shotgun (WGS) entry which is preliminary data.</text>
</comment>
<dbReference type="InterPro" id="IPR029063">
    <property type="entry name" value="SAM-dependent_MTases_sf"/>
</dbReference>
<dbReference type="CDD" id="cd11715">
    <property type="entry name" value="THUMP_AdoMetMT"/>
    <property type="match status" value="1"/>
</dbReference>
<dbReference type="InterPro" id="IPR054170">
    <property type="entry name" value="RlmL_1st"/>
</dbReference>
<evidence type="ECO:0000313" key="5">
    <source>
        <dbReference type="EMBL" id="KPL91761.1"/>
    </source>
</evidence>
<dbReference type="SUPFAM" id="SSF53335">
    <property type="entry name" value="S-adenosyl-L-methionine-dependent methyltransferases"/>
    <property type="match status" value="1"/>
</dbReference>
<organism evidence="5 6">
    <name type="scientific">Levilinea saccharolytica</name>
    <dbReference type="NCBI Taxonomy" id="229921"/>
    <lineage>
        <taxon>Bacteria</taxon>
        <taxon>Bacillati</taxon>
        <taxon>Chloroflexota</taxon>
        <taxon>Anaerolineae</taxon>
        <taxon>Anaerolineales</taxon>
        <taxon>Anaerolineaceae</taxon>
        <taxon>Levilinea</taxon>
    </lineage>
</organism>
<accession>A0A0P6YDX6</accession>
<dbReference type="GO" id="GO:0003723">
    <property type="term" value="F:RNA binding"/>
    <property type="evidence" value="ECO:0007669"/>
    <property type="project" value="UniProtKB-UniRule"/>
</dbReference>
<dbReference type="PROSITE" id="PS00092">
    <property type="entry name" value="N6_MTASE"/>
    <property type="match status" value="1"/>
</dbReference>
<evidence type="ECO:0000313" key="6">
    <source>
        <dbReference type="Proteomes" id="UP000050501"/>
    </source>
</evidence>
<dbReference type="EMBL" id="LGCM01000002">
    <property type="protein sequence ID" value="KPL91761.1"/>
    <property type="molecule type" value="Genomic_DNA"/>
</dbReference>
<feature type="domain" description="THUMP" evidence="4">
    <location>
        <begin position="55"/>
        <end position="167"/>
    </location>
</feature>
<keyword evidence="6" id="KW-1185">Reference proteome</keyword>
<proteinExistence type="predicted"/>
<dbReference type="AlphaFoldDB" id="A0A0P6YDX6"/>
<keyword evidence="1" id="KW-0489">Methyltransferase</keyword>
<protein>
    <recommendedName>
        <fullName evidence="4">THUMP domain-containing protein</fullName>
    </recommendedName>
</protein>
<dbReference type="InterPro" id="IPR004114">
    <property type="entry name" value="THUMP_dom"/>
</dbReference>